<dbReference type="SUPFAM" id="SSF48179">
    <property type="entry name" value="6-phosphogluconate dehydrogenase C-terminal domain-like"/>
    <property type="match status" value="1"/>
</dbReference>
<dbReference type="Gene3D" id="3.40.50.720">
    <property type="entry name" value="NAD(P)-binding Rossmann-like Domain"/>
    <property type="match status" value="1"/>
</dbReference>
<dbReference type="EMBL" id="JACVEL010000005">
    <property type="protein sequence ID" value="MBC9812629.1"/>
    <property type="molecule type" value="Genomic_DNA"/>
</dbReference>
<sequence length="270" mass="30149">MMNAIQYSVFIIYNSTVGVTTVGIIGSGNVAWHLTRGLNSAAGVEIAWVYSRNHTTRDELAHFFDVPVAGTLLPAPTDLVLICVNDDSVQSMLDLLPEETNVAYTSGTVSLEKLHVKQKNCGVFYPLQSFTRKAPVDLENVPFLIEATTPEYALELEQIAQKLSTNVRQMNSEQRRQLHIAAVFSNNFVNHLLFLAQEHLKDRHIPAELLQPLIAETIRKAAELGPFHAQSGPARRFDEQTIQTHLSELHGLPKEIYSLITESIKKTYST</sequence>
<organism evidence="3 4">
    <name type="scientific">Taishania pollutisoli</name>
    <dbReference type="NCBI Taxonomy" id="2766479"/>
    <lineage>
        <taxon>Bacteria</taxon>
        <taxon>Pseudomonadati</taxon>
        <taxon>Bacteroidota</taxon>
        <taxon>Flavobacteriia</taxon>
        <taxon>Flavobacteriales</taxon>
        <taxon>Crocinitomicaceae</taxon>
        <taxon>Taishania</taxon>
    </lineage>
</organism>
<feature type="domain" description="DUF2520" evidence="2">
    <location>
        <begin position="141"/>
        <end position="263"/>
    </location>
</feature>
<dbReference type="Pfam" id="PF03807">
    <property type="entry name" value="F420_oxidored"/>
    <property type="match status" value="1"/>
</dbReference>
<dbReference type="PANTHER" id="PTHR40459:SF1">
    <property type="entry name" value="CONSERVED HYPOTHETICAL ALANINE AND LEUCINE RICH PROTEIN"/>
    <property type="match status" value="1"/>
</dbReference>
<reference evidence="3" key="1">
    <citation type="submission" date="2020-09" db="EMBL/GenBank/DDBJ databases">
        <title>Taishania pollutisoli gen. nov., sp. nov., Isolated from Tetrabromobisphenol A-Contaminated Soil.</title>
        <authorList>
            <person name="Chen Q."/>
        </authorList>
    </citation>
    <scope>NUCLEOTIDE SEQUENCE</scope>
    <source>
        <strain evidence="3">CZZ-1</strain>
    </source>
</reference>
<dbReference type="InterPro" id="IPR018931">
    <property type="entry name" value="DUF2520"/>
</dbReference>
<dbReference type="Pfam" id="PF10728">
    <property type="entry name" value="DUF2520"/>
    <property type="match status" value="1"/>
</dbReference>
<dbReference type="SUPFAM" id="SSF51735">
    <property type="entry name" value="NAD(P)-binding Rossmann-fold domains"/>
    <property type="match status" value="1"/>
</dbReference>
<dbReference type="Proteomes" id="UP000652681">
    <property type="component" value="Unassembled WGS sequence"/>
</dbReference>
<dbReference type="Gene3D" id="1.10.1040.20">
    <property type="entry name" value="ProC-like, C-terminal domain"/>
    <property type="match status" value="1"/>
</dbReference>
<dbReference type="InterPro" id="IPR037108">
    <property type="entry name" value="TM1727-like_C_sf"/>
</dbReference>
<dbReference type="InterPro" id="IPR028939">
    <property type="entry name" value="P5C_Rdtase_cat_N"/>
</dbReference>
<dbReference type="RefSeq" id="WP_163492706.1">
    <property type="nucleotide sequence ID" value="NZ_JACVEL010000005.1"/>
</dbReference>
<dbReference type="InterPro" id="IPR036291">
    <property type="entry name" value="NAD(P)-bd_dom_sf"/>
</dbReference>
<feature type="domain" description="Pyrroline-5-carboxylate reductase catalytic N-terminal" evidence="1">
    <location>
        <begin position="21"/>
        <end position="96"/>
    </location>
</feature>
<evidence type="ECO:0000259" key="1">
    <source>
        <dbReference type="Pfam" id="PF03807"/>
    </source>
</evidence>
<keyword evidence="4" id="KW-1185">Reference proteome</keyword>
<dbReference type="AlphaFoldDB" id="A0A8J6PJ80"/>
<evidence type="ECO:0000313" key="4">
    <source>
        <dbReference type="Proteomes" id="UP000652681"/>
    </source>
</evidence>
<gene>
    <name evidence="3" type="ORF">H9Y05_09115</name>
</gene>
<dbReference type="InterPro" id="IPR008927">
    <property type="entry name" value="6-PGluconate_DH-like_C_sf"/>
</dbReference>
<comment type="caution">
    <text evidence="3">The sequence shown here is derived from an EMBL/GenBank/DDBJ whole genome shotgun (WGS) entry which is preliminary data.</text>
</comment>
<accession>A0A8J6PJ80</accession>
<name>A0A8J6PJ80_9FLAO</name>
<protein>
    <submittedName>
        <fullName evidence="3">DUF2520 domain-containing protein</fullName>
    </submittedName>
</protein>
<evidence type="ECO:0000259" key="2">
    <source>
        <dbReference type="Pfam" id="PF10728"/>
    </source>
</evidence>
<dbReference type="PANTHER" id="PTHR40459">
    <property type="entry name" value="CONSERVED HYPOTHETICAL ALANINE AND LEUCINE RICH PROTEIN"/>
    <property type="match status" value="1"/>
</dbReference>
<evidence type="ECO:0000313" key="3">
    <source>
        <dbReference type="EMBL" id="MBC9812629.1"/>
    </source>
</evidence>
<proteinExistence type="predicted"/>